<feature type="chain" id="PRO_5039285532" evidence="9">
    <location>
        <begin position="27"/>
        <end position="321"/>
    </location>
</feature>
<feature type="transmembrane region" description="Helical" evidence="8">
    <location>
        <begin position="36"/>
        <end position="61"/>
    </location>
</feature>
<dbReference type="AlphaFoldDB" id="A0A9D9D9R6"/>
<keyword evidence="9" id="KW-0732">Signal</keyword>
<feature type="transmembrane region" description="Helical" evidence="8">
    <location>
        <begin position="73"/>
        <end position="98"/>
    </location>
</feature>
<organism evidence="10 11">
    <name type="scientific">Candidatus Avisuccinivibrio stercorigallinarum</name>
    <dbReference type="NCBI Taxonomy" id="2840704"/>
    <lineage>
        <taxon>Bacteria</taxon>
        <taxon>Pseudomonadati</taxon>
        <taxon>Pseudomonadota</taxon>
        <taxon>Gammaproteobacteria</taxon>
        <taxon>Aeromonadales</taxon>
        <taxon>Succinivibrionaceae</taxon>
        <taxon>Succinivibrionaceae incertae sedis</taxon>
        <taxon>Candidatus Avisuccinivibrio</taxon>
    </lineage>
</organism>
<dbReference type="PANTHER" id="PTHR30472">
    <property type="entry name" value="FERRIC ENTEROBACTIN TRANSPORT SYSTEM PERMEASE PROTEIN"/>
    <property type="match status" value="1"/>
</dbReference>
<feature type="transmembrane region" description="Helical" evidence="8">
    <location>
        <begin position="226"/>
        <end position="250"/>
    </location>
</feature>
<reference evidence="10" key="2">
    <citation type="journal article" date="2021" name="PeerJ">
        <title>Extensive microbial diversity within the chicken gut microbiome revealed by metagenomics and culture.</title>
        <authorList>
            <person name="Gilroy R."/>
            <person name="Ravi A."/>
            <person name="Getino M."/>
            <person name="Pursley I."/>
            <person name="Horton D.L."/>
            <person name="Alikhan N.F."/>
            <person name="Baker D."/>
            <person name="Gharbi K."/>
            <person name="Hall N."/>
            <person name="Watson M."/>
            <person name="Adriaenssens E.M."/>
            <person name="Foster-Nyarko E."/>
            <person name="Jarju S."/>
            <person name="Secka A."/>
            <person name="Antonio M."/>
            <person name="Oren A."/>
            <person name="Chaudhuri R.R."/>
            <person name="La Ragione R."/>
            <person name="Hildebrand F."/>
            <person name="Pallen M.J."/>
        </authorList>
    </citation>
    <scope>NUCLEOTIDE SEQUENCE</scope>
    <source>
        <strain evidence="10">17213</strain>
    </source>
</reference>
<dbReference type="Gene3D" id="1.10.3470.10">
    <property type="entry name" value="ABC transporter involved in vitamin B12 uptake, BtuC"/>
    <property type="match status" value="1"/>
</dbReference>
<feature type="transmembrane region" description="Helical" evidence="8">
    <location>
        <begin position="173"/>
        <end position="195"/>
    </location>
</feature>
<reference evidence="10" key="1">
    <citation type="submission" date="2020-10" db="EMBL/GenBank/DDBJ databases">
        <authorList>
            <person name="Gilroy R."/>
        </authorList>
    </citation>
    <scope>NUCLEOTIDE SEQUENCE</scope>
    <source>
        <strain evidence="10">17213</strain>
    </source>
</reference>
<evidence type="ECO:0000256" key="6">
    <source>
        <dbReference type="ARBA" id="ARBA00022989"/>
    </source>
</evidence>
<evidence type="ECO:0000256" key="3">
    <source>
        <dbReference type="ARBA" id="ARBA00022448"/>
    </source>
</evidence>
<comment type="subcellular location">
    <subcellularLocation>
        <location evidence="1">Cell membrane</location>
        <topology evidence="1">Multi-pass membrane protein</topology>
    </subcellularLocation>
</comment>
<name>A0A9D9D9R6_9GAMM</name>
<dbReference type="InterPro" id="IPR037294">
    <property type="entry name" value="ABC_BtuC-like"/>
</dbReference>
<keyword evidence="3" id="KW-0813">Transport</keyword>
<keyword evidence="5 8" id="KW-0812">Transmembrane</keyword>
<feature type="transmembrane region" description="Helical" evidence="8">
    <location>
        <begin position="262"/>
        <end position="282"/>
    </location>
</feature>
<dbReference type="GO" id="GO:0022857">
    <property type="term" value="F:transmembrane transporter activity"/>
    <property type="evidence" value="ECO:0007669"/>
    <property type="project" value="InterPro"/>
</dbReference>
<feature type="transmembrane region" description="Helical" evidence="8">
    <location>
        <begin position="289"/>
        <end position="313"/>
    </location>
</feature>
<dbReference type="EMBL" id="JADINH010000106">
    <property type="protein sequence ID" value="MBO8415714.1"/>
    <property type="molecule type" value="Genomic_DNA"/>
</dbReference>
<evidence type="ECO:0000256" key="1">
    <source>
        <dbReference type="ARBA" id="ARBA00004651"/>
    </source>
</evidence>
<evidence type="ECO:0000256" key="5">
    <source>
        <dbReference type="ARBA" id="ARBA00022692"/>
    </source>
</evidence>
<sequence length="321" mass="34858">MPKSIKIKLCWLLLCAVLACAGFMFAAVNPKFLHFALSLRLPTLCAILISAFAIGAASLVFQTLVQNNILTPCLLGMNSLYLLLHTVLVFTAGLGSFIVTNPTLAFGADLLLMALTAVFLYSYIFKKTRYNVLYVMLIGTVLTTFFTSLQNTLVRIMDPADYDALLNTLTASFSHVNSEILIAAPIVLLLTALWLRRDLQSLDAMSLGRSVAINLGINYDQTLRRLLLGVTLYIAVATALVGPLSFMGLITTNLARALLPTFRHTALISGSVLFGVLILAAGELLTEHIFVFAVPVSVFITVFGGAYFLYLILRTSGGRHA</sequence>
<accession>A0A9D9D9R6</accession>
<gene>
    <name evidence="10" type="ORF">IAB19_04985</name>
</gene>
<evidence type="ECO:0000313" key="10">
    <source>
        <dbReference type="EMBL" id="MBO8415714.1"/>
    </source>
</evidence>
<evidence type="ECO:0000256" key="7">
    <source>
        <dbReference type="ARBA" id="ARBA00023136"/>
    </source>
</evidence>
<protein>
    <submittedName>
        <fullName evidence="10">Iron chelate uptake ABC transporter family permease subunit</fullName>
    </submittedName>
</protein>
<dbReference type="Pfam" id="PF01032">
    <property type="entry name" value="FecCD"/>
    <property type="match status" value="1"/>
</dbReference>
<dbReference type="GO" id="GO:0033214">
    <property type="term" value="P:siderophore-iron import into cell"/>
    <property type="evidence" value="ECO:0007669"/>
    <property type="project" value="TreeGrafter"/>
</dbReference>
<evidence type="ECO:0000256" key="4">
    <source>
        <dbReference type="ARBA" id="ARBA00022475"/>
    </source>
</evidence>
<keyword evidence="4" id="KW-1003">Cell membrane</keyword>
<comment type="similarity">
    <text evidence="2">Belongs to the binding-protein-dependent transport system permease family. FecCD subfamily.</text>
</comment>
<dbReference type="SUPFAM" id="SSF81345">
    <property type="entry name" value="ABC transporter involved in vitamin B12 uptake, BtuC"/>
    <property type="match status" value="1"/>
</dbReference>
<feature type="transmembrane region" description="Helical" evidence="8">
    <location>
        <begin position="104"/>
        <end position="125"/>
    </location>
</feature>
<evidence type="ECO:0000256" key="2">
    <source>
        <dbReference type="ARBA" id="ARBA00007935"/>
    </source>
</evidence>
<keyword evidence="7 8" id="KW-0472">Membrane</keyword>
<dbReference type="PANTHER" id="PTHR30472:SF19">
    <property type="entry name" value="PETROBACTIN IMPORT SYSTEM PERMEASE PROTEIN YCLO"/>
    <property type="match status" value="1"/>
</dbReference>
<comment type="caution">
    <text evidence="10">The sequence shown here is derived from an EMBL/GenBank/DDBJ whole genome shotgun (WGS) entry which is preliminary data.</text>
</comment>
<keyword evidence="6 8" id="KW-1133">Transmembrane helix</keyword>
<dbReference type="GO" id="GO:0005886">
    <property type="term" value="C:plasma membrane"/>
    <property type="evidence" value="ECO:0007669"/>
    <property type="project" value="UniProtKB-SubCell"/>
</dbReference>
<evidence type="ECO:0000256" key="9">
    <source>
        <dbReference type="SAM" id="SignalP"/>
    </source>
</evidence>
<evidence type="ECO:0000256" key="8">
    <source>
        <dbReference type="SAM" id="Phobius"/>
    </source>
</evidence>
<dbReference type="Proteomes" id="UP000823631">
    <property type="component" value="Unassembled WGS sequence"/>
</dbReference>
<evidence type="ECO:0000313" key="11">
    <source>
        <dbReference type="Proteomes" id="UP000823631"/>
    </source>
</evidence>
<feature type="transmembrane region" description="Helical" evidence="8">
    <location>
        <begin position="132"/>
        <end position="153"/>
    </location>
</feature>
<dbReference type="InterPro" id="IPR000522">
    <property type="entry name" value="ABC_transptr_permease_BtuC"/>
</dbReference>
<proteinExistence type="inferred from homology"/>
<feature type="signal peptide" evidence="9">
    <location>
        <begin position="1"/>
        <end position="26"/>
    </location>
</feature>
<dbReference type="PROSITE" id="PS51257">
    <property type="entry name" value="PROKAR_LIPOPROTEIN"/>
    <property type="match status" value="1"/>
</dbReference>